<dbReference type="InterPro" id="IPR043717">
    <property type="entry name" value="DUF5658"/>
</dbReference>
<proteinExistence type="predicted"/>
<protein>
    <recommendedName>
        <fullName evidence="2">DUF5658 domain-containing protein</fullName>
    </recommendedName>
</protein>
<name>A0ABU2GB27_9EURY</name>
<feature type="transmembrane region" description="Helical" evidence="1">
    <location>
        <begin position="59"/>
        <end position="79"/>
    </location>
</feature>
<evidence type="ECO:0000256" key="1">
    <source>
        <dbReference type="SAM" id="Phobius"/>
    </source>
</evidence>
<organism evidence="3 4">
    <name type="scientific">Halogeometricum salsisoli</name>
    <dbReference type="NCBI Taxonomy" id="2950536"/>
    <lineage>
        <taxon>Archaea</taxon>
        <taxon>Methanobacteriati</taxon>
        <taxon>Methanobacteriota</taxon>
        <taxon>Stenosarchaea group</taxon>
        <taxon>Halobacteria</taxon>
        <taxon>Halobacteriales</taxon>
        <taxon>Haloferacaceae</taxon>
        <taxon>Halogeometricum</taxon>
    </lineage>
</organism>
<keyword evidence="1" id="KW-0812">Transmembrane</keyword>
<dbReference type="Proteomes" id="UP001257060">
    <property type="component" value="Unassembled WGS sequence"/>
</dbReference>
<evidence type="ECO:0000313" key="3">
    <source>
        <dbReference type="EMBL" id="MDS0297399.1"/>
    </source>
</evidence>
<comment type="caution">
    <text evidence="3">The sequence shown here is derived from an EMBL/GenBank/DDBJ whole genome shotgun (WGS) entry which is preliminary data.</text>
</comment>
<dbReference type="EMBL" id="JAMQOP010000001">
    <property type="protein sequence ID" value="MDS0297399.1"/>
    <property type="molecule type" value="Genomic_DNA"/>
</dbReference>
<gene>
    <name evidence="3" type="ORF">NDI76_01420</name>
</gene>
<accession>A0ABU2GB27</accession>
<keyword evidence="1" id="KW-1133">Transmembrane helix</keyword>
<dbReference type="Pfam" id="PF18902">
    <property type="entry name" value="DUF5658"/>
    <property type="match status" value="1"/>
</dbReference>
<keyword evidence="4" id="KW-1185">Reference proteome</keyword>
<reference evidence="3 4" key="1">
    <citation type="submission" date="2022-06" db="EMBL/GenBank/DDBJ databases">
        <title>Halogeometricum sp. a new haloarchaeum isolate from saline soil.</title>
        <authorList>
            <person name="Strakova D."/>
            <person name="Galisteo C."/>
            <person name="Sanchez-Porro C."/>
            <person name="Ventosa A."/>
        </authorList>
    </citation>
    <scope>NUCLEOTIDE SEQUENCE [LARGE SCALE GENOMIC DNA]</scope>
    <source>
        <strain evidence="3 4">S1BR25-6</strain>
    </source>
</reference>
<dbReference type="RefSeq" id="WP_310922190.1">
    <property type="nucleotide sequence ID" value="NZ_JAMQOP010000001.1"/>
</dbReference>
<feature type="transmembrane region" description="Helical" evidence="1">
    <location>
        <begin position="91"/>
        <end position="111"/>
    </location>
</feature>
<evidence type="ECO:0000313" key="4">
    <source>
        <dbReference type="Proteomes" id="UP001257060"/>
    </source>
</evidence>
<keyword evidence="1" id="KW-0472">Membrane</keyword>
<feature type="transmembrane region" description="Helical" evidence="1">
    <location>
        <begin position="16"/>
        <end position="38"/>
    </location>
</feature>
<feature type="domain" description="DUF5658" evidence="2">
    <location>
        <begin position="22"/>
        <end position="112"/>
    </location>
</feature>
<sequence length="119" mass="12366">MLPATVASLPVPALDAALWLSAVALYGVGDYVTTVAAVTRPGARERNPLIRRLFDSVPLPPSVSFAALKLVAFACFVAGYLSVDAPPLRPLIPALVAAVGALVTAQNVRVLSGRHSPPR</sequence>
<evidence type="ECO:0000259" key="2">
    <source>
        <dbReference type="Pfam" id="PF18902"/>
    </source>
</evidence>